<keyword evidence="5" id="KW-1185">Reference proteome</keyword>
<evidence type="ECO:0000256" key="1">
    <source>
        <dbReference type="ARBA" id="ARBA00022993"/>
    </source>
</evidence>
<comment type="similarity">
    <text evidence="2">Belongs to the HFCD (homooligomeric flavin containing Cys decarboxylase) superfamily.</text>
</comment>
<protein>
    <recommendedName>
        <fullName evidence="3">Flavoprotein domain-containing protein</fullName>
    </recommendedName>
</protein>
<dbReference type="InParanoid" id="A0A5J5ERC8"/>
<dbReference type="AlphaFoldDB" id="A0A5J5ERC8"/>
<dbReference type="GO" id="GO:0071513">
    <property type="term" value="C:phosphopantothenoylcysteine decarboxylase complex"/>
    <property type="evidence" value="ECO:0007669"/>
    <property type="project" value="TreeGrafter"/>
</dbReference>
<evidence type="ECO:0000313" key="4">
    <source>
        <dbReference type="EMBL" id="KAA8899414.1"/>
    </source>
</evidence>
<dbReference type="PANTHER" id="PTHR14359:SF6">
    <property type="entry name" value="PHOSPHOPANTOTHENOYLCYSTEINE DECARBOXYLASE"/>
    <property type="match status" value="1"/>
</dbReference>
<keyword evidence="1" id="KW-0173">Coenzyme A biosynthesis</keyword>
<feature type="domain" description="Flavoprotein" evidence="3">
    <location>
        <begin position="8"/>
        <end position="154"/>
    </location>
</feature>
<dbReference type="Proteomes" id="UP000326924">
    <property type="component" value="Unassembled WGS sequence"/>
</dbReference>
<evidence type="ECO:0000259" key="3">
    <source>
        <dbReference type="Pfam" id="PF02441"/>
    </source>
</evidence>
<reference evidence="4 5" key="1">
    <citation type="submission" date="2019-09" db="EMBL/GenBank/DDBJ databases">
        <title>Draft genome of the ectomycorrhizal ascomycete Sphaerosporella brunnea.</title>
        <authorList>
            <consortium name="DOE Joint Genome Institute"/>
            <person name="Benucci G.M."/>
            <person name="Marozzi G."/>
            <person name="Antonielli L."/>
            <person name="Sanchez S."/>
            <person name="Marco P."/>
            <person name="Wang X."/>
            <person name="Falini L.B."/>
            <person name="Barry K."/>
            <person name="Haridas S."/>
            <person name="Lipzen A."/>
            <person name="Labutti K."/>
            <person name="Grigoriev I.V."/>
            <person name="Murat C."/>
            <person name="Martin F."/>
            <person name="Albertini E."/>
            <person name="Donnini D."/>
            <person name="Bonito G."/>
        </authorList>
    </citation>
    <scope>NUCLEOTIDE SEQUENCE [LARGE SCALE GENOMIC DNA]</scope>
    <source>
        <strain evidence="4 5">Sb_GMNB300</strain>
    </source>
</reference>
<dbReference type="Gene3D" id="3.40.50.1950">
    <property type="entry name" value="Flavin prenyltransferase-like"/>
    <property type="match status" value="1"/>
</dbReference>
<accession>A0A5J5ERC8</accession>
<evidence type="ECO:0000313" key="5">
    <source>
        <dbReference type="Proteomes" id="UP000326924"/>
    </source>
</evidence>
<evidence type="ECO:0000256" key="2">
    <source>
        <dbReference type="ARBA" id="ARBA00038350"/>
    </source>
</evidence>
<dbReference type="OrthoDB" id="1532798at2759"/>
<dbReference type="GO" id="GO:0015937">
    <property type="term" value="P:coenzyme A biosynthetic process"/>
    <property type="evidence" value="ECO:0007669"/>
    <property type="project" value="UniProtKB-KW"/>
</dbReference>
<name>A0A5J5ERC8_9PEZI</name>
<dbReference type="InterPro" id="IPR036551">
    <property type="entry name" value="Flavin_trans-like"/>
</dbReference>
<comment type="caution">
    <text evidence="4">The sequence shown here is derived from an EMBL/GenBank/DDBJ whole genome shotgun (WGS) entry which is preliminary data.</text>
</comment>
<dbReference type="PANTHER" id="PTHR14359">
    <property type="entry name" value="HOMO-OLIGOMERIC FLAVIN CONTAINING CYS DECARBOXYLASE FAMILY"/>
    <property type="match status" value="1"/>
</dbReference>
<dbReference type="SUPFAM" id="SSF52507">
    <property type="entry name" value="Homo-oligomeric flavin-containing Cys decarboxylases, HFCD"/>
    <property type="match status" value="1"/>
</dbReference>
<dbReference type="InterPro" id="IPR003382">
    <property type="entry name" value="Flavoprotein"/>
</dbReference>
<dbReference type="GO" id="GO:0004633">
    <property type="term" value="F:phosphopantothenoylcysteine decarboxylase activity"/>
    <property type="evidence" value="ECO:0007669"/>
    <property type="project" value="TreeGrafter"/>
</dbReference>
<gene>
    <name evidence="4" type="ORF">FN846DRAFT_960579</name>
</gene>
<sequence>MANSSIQQLVTTLPQYPSNIKVILSPTATRFLSPSDLSSISAFAKLRKRADMSLIASLSANSLAGMAGGFCFGLGLSVVRAWDTAAAVGDRGAMGVAKLVASRVGKMILVAPAMNTQIEHLEKPGRWSWVKVLKPIWGVGGMMEVPDIVDNVLEVLGDQGNGDSGATSLARLKL</sequence>
<dbReference type="EMBL" id="VXIS01000167">
    <property type="protein sequence ID" value="KAA8899414.1"/>
    <property type="molecule type" value="Genomic_DNA"/>
</dbReference>
<organism evidence="4 5">
    <name type="scientific">Sphaerosporella brunnea</name>
    <dbReference type="NCBI Taxonomy" id="1250544"/>
    <lineage>
        <taxon>Eukaryota</taxon>
        <taxon>Fungi</taxon>
        <taxon>Dikarya</taxon>
        <taxon>Ascomycota</taxon>
        <taxon>Pezizomycotina</taxon>
        <taxon>Pezizomycetes</taxon>
        <taxon>Pezizales</taxon>
        <taxon>Pyronemataceae</taxon>
        <taxon>Sphaerosporella</taxon>
    </lineage>
</organism>
<proteinExistence type="inferred from homology"/>
<dbReference type="GO" id="GO:0010181">
    <property type="term" value="F:FMN binding"/>
    <property type="evidence" value="ECO:0007669"/>
    <property type="project" value="TreeGrafter"/>
</dbReference>
<dbReference type="Pfam" id="PF02441">
    <property type="entry name" value="Flavoprotein"/>
    <property type="match status" value="1"/>
</dbReference>